<dbReference type="OrthoDB" id="188354at2"/>
<reference evidence="1 2" key="1">
    <citation type="submission" date="2016-10" db="EMBL/GenBank/DDBJ databases">
        <authorList>
            <person name="de Groot N.N."/>
        </authorList>
    </citation>
    <scope>NUCLEOTIDE SEQUENCE [LARGE SCALE GENOMIC DNA]</scope>
    <source>
        <strain evidence="1 2">CGMCC 4.3143</strain>
    </source>
</reference>
<organism evidence="1 2">
    <name type="scientific">Pseudonocardia oroxyli</name>
    <dbReference type="NCBI Taxonomy" id="366584"/>
    <lineage>
        <taxon>Bacteria</taxon>
        <taxon>Bacillati</taxon>
        <taxon>Actinomycetota</taxon>
        <taxon>Actinomycetes</taxon>
        <taxon>Pseudonocardiales</taxon>
        <taxon>Pseudonocardiaceae</taxon>
        <taxon>Pseudonocardia</taxon>
    </lineage>
</organism>
<dbReference type="InterPro" id="IPR013494">
    <property type="entry name" value="CHP02678"/>
</dbReference>
<dbReference type="AlphaFoldDB" id="A0A1G7ZQK4"/>
<accession>A0A1G7ZQK4</accession>
<dbReference type="Pfam" id="PF09661">
    <property type="entry name" value="DUF2398"/>
    <property type="match status" value="1"/>
</dbReference>
<dbReference type="NCBIfam" id="TIGR02678">
    <property type="entry name" value="TIGR02678 family protein"/>
    <property type="match status" value="1"/>
</dbReference>
<evidence type="ECO:0000313" key="1">
    <source>
        <dbReference type="EMBL" id="SDH10968.1"/>
    </source>
</evidence>
<dbReference type="EMBL" id="FNBE01000019">
    <property type="protein sequence ID" value="SDH10968.1"/>
    <property type="molecule type" value="Genomic_DNA"/>
</dbReference>
<dbReference type="STRING" id="366584.SAMN05216377_11910"/>
<name>A0A1G7ZQK4_PSEOR</name>
<gene>
    <name evidence="1" type="ORF">SAMN05216377_11910</name>
</gene>
<protein>
    <submittedName>
        <fullName evidence="1">TIGR02678 family protein</fullName>
    </submittedName>
</protein>
<keyword evidence="2" id="KW-1185">Reference proteome</keyword>
<dbReference type="RefSeq" id="WP_093089055.1">
    <property type="nucleotide sequence ID" value="NZ_FNBE01000019.1"/>
</dbReference>
<dbReference type="Proteomes" id="UP000198967">
    <property type="component" value="Unassembled WGS sequence"/>
</dbReference>
<sequence length="401" mass="43734">MSALGNQLVIAEREEVARGVRVLLASPLLTARARPADFEVVRRRGAVLTRWFDYYCGWRLVVEARAGYARLSKIRTTIDASRPARRSRTGAAPFDRRRYVLLCVVAAELLGTPVTTIGLLADRVVQACAADPALPPFDTASRAQRQAFVDALRLLEGLEALAAVDGATDSYVDSTAAKVLYRVDATLLMRLIAAPTGPSRLTAPVTDPQARLTELLVEPRYGTGEEGGFQRTLHARHRLFRRLLDDPVVHRDDLSEAELAYASSPTGRQLLRRAAEEAGMVLEERAEGWLLVDPDGIATDVRFPDDGSHARIAALALLDRIAAVGGAVPEQLTGEIGELMRRFPAWAKAYQNDDGHARLRDAAVGVLLDFGLVTWREGVVVATPAAARYTVVGITEARETR</sequence>
<evidence type="ECO:0000313" key="2">
    <source>
        <dbReference type="Proteomes" id="UP000198967"/>
    </source>
</evidence>
<proteinExistence type="predicted"/>